<feature type="transmembrane region" description="Helical" evidence="1">
    <location>
        <begin position="43"/>
        <end position="62"/>
    </location>
</feature>
<name>A0A1Y6H4U0_9XANT</name>
<keyword evidence="1" id="KW-1133">Transmembrane helix</keyword>
<keyword evidence="1" id="KW-0472">Membrane</keyword>
<protein>
    <submittedName>
        <fullName evidence="3">Uncharacterized protein</fullName>
    </submittedName>
</protein>
<dbReference type="EMBL" id="LT853882">
    <property type="protein sequence ID" value="SMQ98538.1"/>
    <property type="molecule type" value="Genomic_DNA"/>
</dbReference>
<accession>A0A1Y6H4U0</accession>
<evidence type="ECO:0000313" key="2">
    <source>
        <dbReference type="EMBL" id="SMQ98538.1"/>
    </source>
</evidence>
<evidence type="ECO:0000256" key="1">
    <source>
        <dbReference type="SAM" id="Phobius"/>
    </source>
</evidence>
<organism evidence="3 5">
    <name type="scientific">Xanthomonas fragariae</name>
    <dbReference type="NCBI Taxonomy" id="48664"/>
    <lineage>
        <taxon>Bacteria</taxon>
        <taxon>Pseudomonadati</taxon>
        <taxon>Pseudomonadota</taxon>
        <taxon>Gammaproteobacteria</taxon>
        <taxon>Lysobacterales</taxon>
        <taxon>Lysobacteraceae</taxon>
        <taxon>Xanthomonas</taxon>
    </lineage>
</organism>
<keyword evidence="4" id="KW-1185">Reference proteome</keyword>
<dbReference type="EMBL" id="LT853885">
    <property type="protein sequence ID" value="SMR03997.1"/>
    <property type="molecule type" value="Genomic_DNA"/>
</dbReference>
<reference evidence="2 4" key="1">
    <citation type="submission" date="2017-05" db="EMBL/GenBank/DDBJ databases">
        <authorList>
            <person name="Blom J."/>
        </authorList>
    </citation>
    <scope>NUCLEOTIDE SEQUENCE [LARGE SCALE GENOMIC DNA]</scope>
    <source>
        <strain evidence="2">PD885</strain>
    </source>
</reference>
<dbReference type="GeneID" id="61893688"/>
<keyword evidence="1" id="KW-0812">Transmembrane</keyword>
<dbReference type="KEGG" id="xfr:BER92_13110"/>
<reference evidence="3 5" key="2">
    <citation type="submission" date="2017-05" db="EMBL/GenBank/DDBJ databases">
        <authorList>
            <person name="Song R."/>
            <person name="Chenine A.L."/>
            <person name="Ruprecht R.M."/>
        </authorList>
    </citation>
    <scope>NUCLEOTIDE SEQUENCE [LARGE SCALE GENOMIC DNA]</scope>
    <source>
        <strain evidence="3">PD5205</strain>
    </source>
</reference>
<proteinExistence type="predicted"/>
<dbReference type="Proteomes" id="UP000195877">
    <property type="component" value="Chromosome 1"/>
</dbReference>
<sequence>MIGKTKGIMLAYLPSALLVLVGFGVAELLQALAAATQVKWPATVAAWLSLIALIAATVRALWISWRLWRPRGVVTVPPAGEP</sequence>
<evidence type="ECO:0000313" key="4">
    <source>
        <dbReference type="Proteomes" id="UP000195877"/>
    </source>
</evidence>
<evidence type="ECO:0000313" key="5">
    <source>
        <dbReference type="Proteomes" id="UP000195953"/>
    </source>
</evidence>
<dbReference type="STRING" id="48664.BER92_13110"/>
<dbReference type="AlphaFoldDB" id="A0A1Y6H4U0"/>
<dbReference type="RefSeq" id="WP_002802809.1">
    <property type="nucleotide sequence ID" value="NZ_CP016830.1"/>
</dbReference>
<dbReference type="Proteomes" id="UP000195953">
    <property type="component" value="Chromosome 1"/>
</dbReference>
<gene>
    <name evidence="3" type="ORF">PD5205_02707</name>
    <name evidence="2" type="ORF">PD885_01287</name>
</gene>
<evidence type="ECO:0000313" key="3">
    <source>
        <dbReference type="EMBL" id="SMR03997.1"/>
    </source>
</evidence>